<evidence type="ECO:0000259" key="11">
    <source>
        <dbReference type="Pfam" id="PF08544"/>
    </source>
</evidence>
<dbReference type="Pfam" id="PF08544">
    <property type="entry name" value="GHMP_kinases_C"/>
    <property type="match status" value="1"/>
</dbReference>
<evidence type="ECO:0000256" key="3">
    <source>
        <dbReference type="ARBA" id="ARBA00022679"/>
    </source>
</evidence>
<evidence type="ECO:0000256" key="1">
    <source>
        <dbReference type="ARBA" id="ARBA00022490"/>
    </source>
</evidence>
<evidence type="ECO:0000256" key="4">
    <source>
        <dbReference type="ARBA" id="ARBA00022741"/>
    </source>
</evidence>
<dbReference type="Pfam" id="PF00288">
    <property type="entry name" value="GHMP_kinases_N"/>
    <property type="match status" value="1"/>
</dbReference>
<dbReference type="GO" id="GO:0019287">
    <property type="term" value="P:isopentenyl diphosphate biosynthetic process, mevalonate pathway"/>
    <property type="evidence" value="ECO:0007669"/>
    <property type="project" value="UniProtKB-UniPathway"/>
</dbReference>
<keyword evidence="7" id="KW-0460">Magnesium</keyword>
<dbReference type="GO" id="GO:0005829">
    <property type="term" value="C:cytosol"/>
    <property type="evidence" value="ECO:0007669"/>
    <property type="project" value="TreeGrafter"/>
</dbReference>
<keyword evidence="2" id="KW-0444">Lipid biosynthesis</keyword>
<evidence type="ECO:0000313" key="13">
    <source>
        <dbReference type="Proteomes" id="UP000235682"/>
    </source>
</evidence>
<dbReference type="GO" id="GO:0004496">
    <property type="term" value="F:mevalonate kinase activity"/>
    <property type="evidence" value="ECO:0007669"/>
    <property type="project" value="InterPro"/>
</dbReference>
<feature type="domain" description="GHMP kinase N-terminal" evidence="10">
    <location>
        <begin position="118"/>
        <end position="187"/>
    </location>
</feature>
<evidence type="ECO:0000256" key="7">
    <source>
        <dbReference type="ARBA" id="ARBA00022842"/>
    </source>
</evidence>
<proteinExistence type="predicted"/>
<accession>A0A2N6SMM1</accession>
<dbReference type="PANTHER" id="PTHR43290:SF2">
    <property type="entry name" value="MEVALONATE KINASE"/>
    <property type="match status" value="1"/>
</dbReference>
<keyword evidence="13" id="KW-1185">Reference proteome</keyword>
<dbReference type="EMBL" id="PNHE01000017">
    <property type="protein sequence ID" value="PMC58324.1"/>
    <property type="molecule type" value="Genomic_DNA"/>
</dbReference>
<keyword evidence="4" id="KW-0547">Nucleotide-binding</keyword>
<gene>
    <name evidence="12" type="primary">mvk</name>
    <name evidence="12" type="ORF">CJ205_04915</name>
</gene>
<evidence type="ECO:0000313" key="12">
    <source>
        <dbReference type="EMBL" id="PMC58324.1"/>
    </source>
</evidence>
<reference evidence="12 13" key="1">
    <citation type="submission" date="2017-09" db="EMBL/GenBank/DDBJ databases">
        <title>Bacterial strain isolated from the female urinary microbiota.</title>
        <authorList>
            <person name="Thomas-White K."/>
            <person name="Kumar N."/>
            <person name="Forster S."/>
            <person name="Putonti C."/>
            <person name="Lawley T."/>
            <person name="Wolfe A.J."/>
        </authorList>
    </citation>
    <scope>NUCLEOTIDE SEQUENCE [LARGE SCALE GENOMIC DNA]</scope>
    <source>
        <strain evidence="12 13">UMB0852</strain>
    </source>
</reference>
<dbReference type="InterPro" id="IPR006205">
    <property type="entry name" value="Mev_gal_kin"/>
</dbReference>
<sequence length="348" mass="38229">MVLLRHIIQFLRRCNEAVTLDLPFNNQQDISSPTNRKQPVGRGKAHGKIILMGEHSVVYDYPAIALPFMSAPVSVTVQPSSHKEHALNCVYYTGPLKGAPFHLHNIQHVVQLTLSMIDQETQPLLIDIDSQVPGERGMGSSAAVSVAVVRALCDFYQYPLTSDQLYYLTNQAELIAHEATSGIDTLMASHDQAIIYRKSQAPEFFNCHLDAYLVVADSGITGQTKQAVSFVAHQLKQTPEKVTHYMSTIGDFVTQAYNAIKANDADQLGRLFTYNHYYLAHLNVSSPELDQLVNAAWTAGALGAKMTGGGLGGCVIALSKTKKDALKVSQAFKDQGAQQTWLLNMKKI</sequence>
<dbReference type="Gene3D" id="3.30.70.890">
    <property type="entry name" value="GHMP kinase, C-terminal domain"/>
    <property type="match status" value="1"/>
</dbReference>
<dbReference type="InterPro" id="IPR036554">
    <property type="entry name" value="GHMP_kinase_C_sf"/>
</dbReference>
<dbReference type="InterPro" id="IPR014721">
    <property type="entry name" value="Ribsml_uS5_D2-typ_fold_subgr"/>
</dbReference>
<evidence type="ECO:0000256" key="8">
    <source>
        <dbReference type="ARBA" id="ARBA00023098"/>
    </source>
</evidence>
<dbReference type="SUPFAM" id="SSF55060">
    <property type="entry name" value="GHMP Kinase, C-terminal domain"/>
    <property type="match status" value="1"/>
</dbReference>
<dbReference type="OrthoDB" id="9764892at2"/>
<name>A0A2N6SMM1_9LACT</name>
<evidence type="ECO:0000259" key="10">
    <source>
        <dbReference type="Pfam" id="PF00288"/>
    </source>
</evidence>
<comment type="caution">
    <text evidence="12">The sequence shown here is derived from an EMBL/GenBank/DDBJ whole genome shotgun (WGS) entry which is preliminary data.</text>
</comment>
<evidence type="ECO:0000256" key="2">
    <source>
        <dbReference type="ARBA" id="ARBA00022516"/>
    </source>
</evidence>
<dbReference type="SUPFAM" id="SSF54211">
    <property type="entry name" value="Ribosomal protein S5 domain 2-like"/>
    <property type="match status" value="1"/>
</dbReference>
<protein>
    <submittedName>
        <fullName evidence="12">Mevalonate kinase</fullName>
    </submittedName>
</protein>
<evidence type="ECO:0000256" key="5">
    <source>
        <dbReference type="ARBA" id="ARBA00022777"/>
    </source>
</evidence>
<dbReference type="UniPathway" id="UPA00057">
    <property type="reaction ID" value="UER00098"/>
</dbReference>
<keyword evidence="8" id="KW-0443">Lipid metabolism</keyword>
<dbReference type="Gene3D" id="3.30.230.10">
    <property type="match status" value="1"/>
</dbReference>
<dbReference type="PANTHER" id="PTHR43290">
    <property type="entry name" value="MEVALONATE KINASE"/>
    <property type="match status" value="1"/>
</dbReference>
<comment type="pathway">
    <text evidence="9">Isoprenoid biosynthesis; isopentenyl diphosphate biosynthesis via mevalonate pathway; isopentenyl diphosphate from (R)-mevalonate: step 1/3.</text>
</comment>
<dbReference type="AlphaFoldDB" id="A0A2N6SMM1"/>
<keyword evidence="5 12" id="KW-0418">Kinase</keyword>
<dbReference type="InterPro" id="IPR013750">
    <property type="entry name" value="GHMP_kinase_C_dom"/>
</dbReference>
<keyword evidence="1" id="KW-0963">Cytoplasm</keyword>
<evidence type="ECO:0000256" key="6">
    <source>
        <dbReference type="ARBA" id="ARBA00022840"/>
    </source>
</evidence>
<organism evidence="12 13">
    <name type="scientific">Dolosicoccus paucivorans</name>
    <dbReference type="NCBI Taxonomy" id="84521"/>
    <lineage>
        <taxon>Bacteria</taxon>
        <taxon>Bacillati</taxon>
        <taxon>Bacillota</taxon>
        <taxon>Bacilli</taxon>
        <taxon>Lactobacillales</taxon>
        <taxon>Aerococcaceae</taxon>
        <taxon>Dolosicoccus</taxon>
    </lineage>
</organism>
<feature type="domain" description="GHMP kinase C-terminal" evidence="11">
    <location>
        <begin position="259"/>
        <end position="337"/>
    </location>
</feature>
<evidence type="ECO:0000256" key="9">
    <source>
        <dbReference type="ARBA" id="ARBA00029438"/>
    </source>
</evidence>
<keyword evidence="6" id="KW-0067">ATP-binding</keyword>
<keyword evidence="3" id="KW-0808">Transferase</keyword>
<dbReference type="InterPro" id="IPR006204">
    <property type="entry name" value="GHMP_kinase_N_dom"/>
</dbReference>
<dbReference type="Proteomes" id="UP000235682">
    <property type="component" value="Unassembled WGS sequence"/>
</dbReference>
<dbReference type="NCBIfam" id="TIGR00549">
    <property type="entry name" value="mevalon_kin"/>
    <property type="match status" value="1"/>
</dbReference>
<dbReference type="PRINTS" id="PR00959">
    <property type="entry name" value="MEVGALKINASE"/>
</dbReference>
<dbReference type="InterPro" id="IPR020568">
    <property type="entry name" value="Ribosomal_Su5_D2-typ_SF"/>
</dbReference>
<dbReference type="STRING" id="84521.SAMN04487994_100832"/>
<dbReference type="GO" id="GO:0005524">
    <property type="term" value="F:ATP binding"/>
    <property type="evidence" value="ECO:0007669"/>
    <property type="project" value="UniProtKB-KW"/>
</dbReference>